<comment type="subunit">
    <text evidence="10">Monomer. Associates with 30S ribosomal subunit, binds 16S rRNA.</text>
</comment>
<accession>A0A0M2NEJ6</accession>
<dbReference type="PROSITE" id="PS50936">
    <property type="entry name" value="ENGC_GTPASE"/>
    <property type="match status" value="1"/>
</dbReference>
<reference evidence="13 14" key="1">
    <citation type="submission" date="2015-04" db="EMBL/GenBank/DDBJ databases">
        <title>Draft genome sequence of bacteremic isolate Catabacter hongkongensis type strain HKU16T.</title>
        <authorList>
            <person name="Lau S.K."/>
            <person name="Teng J.L."/>
            <person name="Huang Y."/>
            <person name="Curreem S.O."/>
            <person name="Tsui S.K."/>
            <person name="Woo P.C."/>
        </authorList>
    </citation>
    <scope>NUCLEOTIDE SEQUENCE [LARGE SCALE GENOMIC DNA]</scope>
    <source>
        <strain evidence="13 14">HKU16</strain>
    </source>
</reference>
<keyword evidence="8 10" id="KW-0694">RNA-binding</keyword>
<dbReference type="Proteomes" id="UP000034076">
    <property type="component" value="Unassembled WGS sequence"/>
</dbReference>
<evidence type="ECO:0000313" key="14">
    <source>
        <dbReference type="Proteomes" id="UP000034076"/>
    </source>
</evidence>
<dbReference type="STRING" id="270498.CHK_1336"/>
<comment type="similarity">
    <text evidence="10">Belongs to the TRAFAC class YlqF/YawG GTPase family. RsgA subfamily.</text>
</comment>
<dbReference type="InterPro" id="IPR004881">
    <property type="entry name" value="Ribosome_biogen_GTPase_RsgA"/>
</dbReference>
<feature type="domain" description="EngC GTPase" evidence="11">
    <location>
        <begin position="104"/>
        <end position="251"/>
    </location>
</feature>
<evidence type="ECO:0000256" key="1">
    <source>
        <dbReference type="ARBA" id="ARBA00022490"/>
    </source>
</evidence>
<dbReference type="EC" id="3.6.1.-" evidence="10"/>
<dbReference type="GO" id="GO:0005525">
    <property type="term" value="F:GTP binding"/>
    <property type="evidence" value="ECO:0007669"/>
    <property type="project" value="UniProtKB-UniRule"/>
</dbReference>
<dbReference type="AlphaFoldDB" id="A0A0M2NEJ6"/>
<dbReference type="GO" id="GO:0046872">
    <property type="term" value="F:metal ion binding"/>
    <property type="evidence" value="ECO:0007669"/>
    <property type="project" value="UniProtKB-KW"/>
</dbReference>
<gene>
    <name evidence="10" type="primary">rsgA</name>
    <name evidence="13" type="ORF">CHK_1336</name>
</gene>
<name>A0A0M2NEJ6_9FIRM</name>
<keyword evidence="9 10" id="KW-0342">GTP-binding</keyword>
<dbReference type="PATRIC" id="fig|270498.16.peg.777"/>
<evidence type="ECO:0000256" key="5">
    <source>
        <dbReference type="ARBA" id="ARBA00022741"/>
    </source>
</evidence>
<dbReference type="InterPro" id="IPR030378">
    <property type="entry name" value="G_CP_dom"/>
</dbReference>
<dbReference type="PANTHER" id="PTHR32120">
    <property type="entry name" value="SMALL RIBOSOMAL SUBUNIT BIOGENESIS GTPASE RSGA"/>
    <property type="match status" value="1"/>
</dbReference>
<dbReference type="Gene3D" id="1.10.40.50">
    <property type="entry name" value="Probable gtpase engc, domain 3"/>
    <property type="match status" value="1"/>
</dbReference>
<dbReference type="GO" id="GO:0005737">
    <property type="term" value="C:cytoplasm"/>
    <property type="evidence" value="ECO:0007669"/>
    <property type="project" value="UniProtKB-SubCell"/>
</dbReference>
<protein>
    <recommendedName>
        <fullName evidence="10">Small ribosomal subunit biogenesis GTPase RsgA</fullName>
        <ecNumber evidence="10">3.6.1.-</ecNumber>
    </recommendedName>
</protein>
<feature type="domain" description="CP-type G" evidence="12">
    <location>
        <begin position="96"/>
        <end position="253"/>
    </location>
</feature>
<evidence type="ECO:0000256" key="7">
    <source>
        <dbReference type="ARBA" id="ARBA00022833"/>
    </source>
</evidence>
<dbReference type="Gene3D" id="3.40.50.300">
    <property type="entry name" value="P-loop containing nucleotide triphosphate hydrolases"/>
    <property type="match status" value="1"/>
</dbReference>
<dbReference type="PROSITE" id="PS51721">
    <property type="entry name" value="G_CP"/>
    <property type="match status" value="1"/>
</dbReference>
<comment type="caution">
    <text evidence="13">The sequence shown here is derived from an EMBL/GenBank/DDBJ whole genome shotgun (WGS) entry which is preliminary data.</text>
</comment>
<evidence type="ECO:0000259" key="11">
    <source>
        <dbReference type="PROSITE" id="PS50936"/>
    </source>
</evidence>
<proteinExistence type="inferred from homology"/>
<evidence type="ECO:0000256" key="2">
    <source>
        <dbReference type="ARBA" id="ARBA00022517"/>
    </source>
</evidence>
<comment type="function">
    <text evidence="10">One of several proteins that assist in the late maturation steps of the functional core of the 30S ribosomal subunit. Helps release RbfA from mature subunits. May play a role in the assembly of ribosomal proteins into the subunit. Circularly permuted GTPase that catalyzes slow GTP hydrolysis, GTPase activity is stimulated by the 30S ribosomal subunit.</text>
</comment>
<dbReference type="EMBL" id="LAYJ01000088">
    <property type="protein sequence ID" value="KKI50949.1"/>
    <property type="molecule type" value="Genomic_DNA"/>
</dbReference>
<evidence type="ECO:0000256" key="4">
    <source>
        <dbReference type="ARBA" id="ARBA00022730"/>
    </source>
</evidence>
<keyword evidence="5 10" id="KW-0547">Nucleotide-binding</keyword>
<evidence type="ECO:0000259" key="12">
    <source>
        <dbReference type="PROSITE" id="PS51721"/>
    </source>
</evidence>
<keyword evidence="6 10" id="KW-0378">Hydrolase</keyword>
<feature type="binding site" evidence="10">
    <location>
        <position position="281"/>
    </location>
    <ligand>
        <name>Zn(2+)</name>
        <dbReference type="ChEBI" id="CHEBI:29105"/>
    </ligand>
</feature>
<dbReference type="PANTHER" id="PTHR32120:SF10">
    <property type="entry name" value="SMALL RIBOSOMAL SUBUNIT BIOGENESIS GTPASE RSGA"/>
    <property type="match status" value="1"/>
</dbReference>
<keyword evidence="7 10" id="KW-0862">Zinc</keyword>
<dbReference type="Pfam" id="PF12647">
    <property type="entry name" value="RNHCP"/>
    <property type="match status" value="1"/>
</dbReference>
<evidence type="ECO:0000256" key="3">
    <source>
        <dbReference type="ARBA" id="ARBA00022723"/>
    </source>
</evidence>
<keyword evidence="3 10" id="KW-0479">Metal-binding</keyword>
<dbReference type="CDD" id="cd01854">
    <property type="entry name" value="YjeQ_EngC"/>
    <property type="match status" value="1"/>
</dbReference>
<feature type="binding site" evidence="10">
    <location>
        <position position="283"/>
    </location>
    <ligand>
        <name>Zn(2+)</name>
        <dbReference type="ChEBI" id="CHEBI:29105"/>
    </ligand>
</feature>
<feature type="binding site" evidence="10">
    <location>
        <position position="276"/>
    </location>
    <ligand>
        <name>Zn(2+)</name>
        <dbReference type="ChEBI" id="CHEBI:29105"/>
    </ligand>
</feature>
<evidence type="ECO:0000256" key="9">
    <source>
        <dbReference type="ARBA" id="ARBA00023134"/>
    </source>
</evidence>
<evidence type="ECO:0000313" key="13">
    <source>
        <dbReference type="EMBL" id="KKI50949.1"/>
    </source>
</evidence>
<evidence type="ECO:0000256" key="10">
    <source>
        <dbReference type="HAMAP-Rule" id="MF_01820"/>
    </source>
</evidence>
<keyword evidence="1 10" id="KW-0963">Cytoplasm</keyword>
<dbReference type="GO" id="GO:0003924">
    <property type="term" value="F:GTPase activity"/>
    <property type="evidence" value="ECO:0007669"/>
    <property type="project" value="UniProtKB-UniRule"/>
</dbReference>
<dbReference type="InterPro" id="IPR027417">
    <property type="entry name" value="P-loop_NTPase"/>
</dbReference>
<feature type="binding site" evidence="10">
    <location>
        <begin position="143"/>
        <end position="146"/>
    </location>
    <ligand>
        <name>GTP</name>
        <dbReference type="ChEBI" id="CHEBI:37565"/>
    </ligand>
</feature>
<sequence>MMNLTDYGLTPNMLQEPIKGIPARVTAVHKERYALICGHGELYGRLKASVYYGKGGESFPTVGDFVQIDYVPDGDSRIIGTLPRRTYFSRRDPTPGRGEQAVAANFDYVFIMQSLNHDFNPKRLERYLTLSRQSNAIPVILLTKADLAEDHSSYLRAVQRVAAGVDAFAVSTKTGFGFDVLADYLKPRKTIVLLGSSGVGKSSLLNRLSGKTVMAVNDIRKSDGKGRHTTTARQLFMLESGVMVIDTPGMRELGMWDVRAGLDEAFADVEQYLGRCKFADCSHQSEPGCAVKAAIAKGELSLKRWESYVALKAEARYSDDKETYLKQKKQRYKEIAQIVRQAQKTDYCHTPCMETFTCKVCGTHVTAEGAGSGHRNHCPNCLSSIHVDNEPGDRASLCHGVMEAIGVWVRKNGEWALIHRCRTCGALSSNRIAADDNPTLLMSIAVKPLALPPFPLDRMGKHT</sequence>
<comment type="subcellular location">
    <subcellularLocation>
        <location evidence="10">Cytoplasm</location>
    </subcellularLocation>
</comment>
<dbReference type="NCBIfam" id="TIGR00157">
    <property type="entry name" value="ribosome small subunit-dependent GTPase A"/>
    <property type="match status" value="1"/>
</dbReference>
<dbReference type="GO" id="GO:0042274">
    <property type="term" value="P:ribosomal small subunit biogenesis"/>
    <property type="evidence" value="ECO:0007669"/>
    <property type="project" value="UniProtKB-UniRule"/>
</dbReference>
<evidence type="ECO:0000256" key="6">
    <source>
        <dbReference type="ARBA" id="ARBA00022801"/>
    </source>
</evidence>
<keyword evidence="2 10" id="KW-0690">Ribosome biogenesis</keyword>
<dbReference type="HAMAP" id="MF_01820">
    <property type="entry name" value="GTPase_RsgA"/>
    <property type="match status" value="1"/>
</dbReference>
<comment type="cofactor">
    <cofactor evidence="10">
        <name>Zn(2+)</name>
        <dbReference type="ChEBI" id="CHEBI:29105"/>
    </cofactor>
    <text evidence="10">Binds 1 zinc ion per subunit.</text>
</comment>
<dbReference type="RefSeq" id="WP_235843822.1">
    <property type="nucleotide sequence ID" value="NZ_LAYJ01000088.1"/>
</dbReference>
<feature type="binding site" evidence="10">
    <location>
        <begin position="195"/>
        <end position="203"/>
    </location>
    <ligand>
        <name>GTP</name>
        <dbReference type="ChEBI" id="CHEBI:37565"/>
    </ligand>
</feature>
<dbReference type="InterPro" id="IPR024439">
    <property type="entry name" value="RNHCP"/>
</dbReference>
<feature type="binding site" evidence="10">
    <location>
        <position position="289"/>
    </location>
    <ligand>
        <name>Zn(2+)</name>
        <dbReference type="ChEBI" id="CHEBI:29105"/>
    </ligand>
</feature>
<dbReference type="GO" id="GO:0019843">
    <property type="term" value="F:rRNA binding"/>
    <property type="evidence" value="ECO:0007669"/>
    <property type="project" value="UniProtKB-KW"/>
</dbReference>
<dbReference type="InterPro" id="IPR010914">
    <property type="entry name" value="RsgA_GTPase_dom"/>
</dbReference>
<keyword evidence="4 10" id="KW-0699">rRNA-binding</keyword>
<organism evidence="13 14">
    <name type="scientific">Christensenella hongkongensis</name>
    <dbReference type="NCBI Taxonomy" id="270498"/>
    <lineage>
        <taxon>Bacteria</taxon>
        <taxon>Bacillati</taxon>
        <taxon>Bacillota</taxon>
        <taxon>Clostridia</taxon>
        <taxon>Christensenellales</taxon>
        <taxon>Christensenellaceae</taxon>
        <taxon>Christensenella</taxon>
    </lineage>
</organism>
<dbReference type="SUPFAM" id="SSF52540">
    <property type="entry name" value="P-loop containing nucleoside triphosphate hydrolases"/>
    <property type="match status" value="1"/>
</dbReference>
<keyword evidence="14" id="KW-1185">Reference proteome</keyword>
<dbReference type="Pfam" id="PF03193">
    <property type="entry name" value="RsgA_GTPase"/>
    <property type="match status" value="1"/>
</dbReference>
<evidence type="ECO:0000256" key="8">
    <source>
        <dbReference type="ARBA" id="ARBA00022884"/>
    </source>
</evidence>